<dbReference type="OrthoDB" id="10339089at2759"/>
<dbReference type="Proteomes" id="UP000683925">
    <property type="component" value="Unassembled WGS sequence"/>
</dbReference>
<sequence length="90" mass="10253">MCFQYNGGNNRNVDGIEQVLINGKWVLADDVSQINQAIKNSINEEQNEGQIMNQDQPKVEPQQQKQGGNEEIQVQEDGQQQQPQPIKDQF</sequence>
<protein>
    <submittedName>
        <fullName evidence="2">Uncharacterized protein</fullName>
    </submittedName>
</protein>
<gene>
    <name evidence="2" type="ORF">POCTA_138.1.T0280138</name>
</gene>
<evidence type="ECO:0000313" key="3">
    <source>
        <dbReference type="Proteomes" id="UP000683925"/>
    </source>
</evidence>
<reference evidence="2" key="1">
    <citation type="submission" date="2021-01" db="EMBL/GenBank/DDBJ databases">
        <authorList>
            <consortium name="Genoscope - CEA"/>
            <person name="William W."/>
        </authorList>
    </citation>
    <scope>NUCLEOTIDE SEQUENCE</scope>
</reference>
<evidence type="ECO:0000256" key="1">
    <source>
        <dbReference type="SAM" id="MobiDB-lite"/>
    </source>
</evidence>
<dbReference type="AlphaFoldDB" id="A0A8S1TP86"/>
<comment type="caution">
    <text evidence="2">The sequence shown here is derived from an EMBL/GenBank/DDBJ whole genome shotgun (WGS) entry which is preliminary data.</text>
</comment>
<feature type="compositionally biased region" description="Polar residues" evidence="1">
    <location>
        <begin position="47"/>
        <end position="67"/>
    </location>
</feature>
<proteinExistence type="predicted"/>
<name>A0A8S1TP86_PAROT</name>
<organism evidence="2 3">
    <name type="scientific">Paramecium octaurelia</name>
    <dbReference type="NCBI Taxonomy" id="43137"/>
    <lineage>
        <taxon>Eukaryota</taxon>
        <taxon>Sar</taxon>
        <taxon>Alveolata</taxon>
        <taxon>Ciliophora</taxon>
        <taxon>Intramacronucleata</taxon>
        <taxon>Oligohymenophorea</taxon>
        <taxon>Peniculida</taxon>
        <taxon>Parameciidae</taxon>
        <taxon>Paramecium</taxon>
    </lineage>
</organism>
<evidence type="ECO:0000313" key="2">
    <source>
        <dbReference type="EMBL" id="CAD8153698.1"/>
    </source>
</evidence>
<dbReference type="OMA" id="GQIMNQD"/>
<accession>A0A8S1TP86</accession>
<dbReference type="EMBL" id="CAJJDP010000028">
    <property type="protein sequence ID" value="CAD8153698.1"/>
    <property type="molecule type" value="Genomic_DNA"/>
</dbReference>
<feature type="compositionally biased region" description="Low complexity" evidence="1">
    <location>
        <begin position="71"/>
        <end position="90"/>
    </location>
</feature>
<feature type="region of interest" description="Disordered" evidence="1">
    <location>
        <begin position="47"/>
        <end position="90"/>
    </location>
</feature>
<keyword evidence="3" id="KW-1185">Reference proteome</keyword>